<dbReference type="PANTHER" id="PTHR21490:SF2">
    <property type="entry name" value="ENKURIN DOMAIN-CONTAINING PROTEIN 1"/>
    <property type="match status" value="1"/>
</dbReference>
<dbReference type="EMBL" id="CCYD01000053">
    <property type="protein sequence ID" value="CEG35535.1"/>
    <property type="molecule type" value="Genomic_DNA"/>
</dbReference>
<dbReference type="OrthoDB" id="10264920at2759"/>
<keyword evidence="3" id="KW-0963">Cytoplasm</keyword>
<dbReference type="GO" id="GO:0005881">
    <property type="term" value="C:cytoplasmic microtubule"/>
    <property type="evidence" value="ECO:0007669"/>
    <property type="project" value="TreeGrafter"/>
</dbReference>
<keyword evidence="4" id="KW-0206">Cytoskeleton</keyword>
<dbReference type="InterPro" id="IPR052102">
    <property type="entry name" value="Enkurin_domain-protein"/>
</dbReference>
<keyword evidence="5" id="KW-0966">Cell projection</keyword>
<evidence type="ECO:0000259" key="7">
    <source>
        <dbReference type="PROSITE" id="PS51665"/>
    </source>
</evidence>
<feature type="domain" description="Enkurin" evidence="7">
    <location>
        <begin position="210"/>
        <end position="302"/>
    </location>
</feature>
<evidence type="ECO:0000256" key="3">
    <source>
        <dbReference type="ARBA" id="ARBA00022490"/>
    </source>
</evidence>
<dbReference type="GeneID" id="36406467"/>
<evidence type="ECO:0000256" key="5">
    <source>
        <dbReference type="ARBA" id="ARBA00023273"/>
    </source>
</evidence>
<organism evidence="8 9">
    <name type="scientific">Plasmopara halstedii</name>
    <name type="common">Downy mildew of sunflower</name>
    <dbReference type="NCBI Taxonomy" id="4781"/>
    <lineage>
        <taxon>Eukaryota</taxon>
        <taxon>Sar</taxon>
        <taxon>Stramenopiles</taxon>
        <taxon>Oomycota</taxon>
        <taxon>Peronosporomycetes</taxon>
        <taxon>Peronosporales</taxon>
        <taxon>Peronosporaceae</taxon>
        <taxon>Plasmopara</taxon>
    </lineage>
</organism>
<comment type="subcellular location">
    <subcellularLocation>
        <location evidence="1">Cell projection</location>
        <location evidence="1">Cilium</location>
    </subcellularLocation>
    <subcellularLocation>
        <location evidence="2">Cytoplasm</location>
        <location evidence="2">Cytoskeleton</location>
    </subcellularLocation>
</comment>
<dbReference type="PANTHER" id="PTHR21490">
    <property type="entry name" value="ENKURIN-RELATED"/>
    <property type="match status" value="1"/>
</dbReference>
<feature type="compositionally biased region" description="Low complexity" evidence="6">
    <location>
        <begin position="107"/>
        <end position="134"/>
    </location>
</feature>
<dbReference type="InterPro" id="IPR027012">
    <property type="entry name" value="Enkurin_dom"/>
</dbReference>
<evidence type="ECO:0000313" key="8">
    <source>
        <dbReference type="EMBL" id="CEG35535.1"/>
    </source>
</evidence>
<evidence type="ECO:0000256" key="4">
    <source>
        <dbReference type="ARBA" id="ARBA00023212"/>
    </source>
</evidence>
<evidence type="ECO:0000313" key="9">
    <source>
        <dbReference type="Proteomes" id="UP000054928"/>
    </source>
</evidence>
<sequence>MSASVGYRRRDANASDAIAAILHPDEGFREKQQRKGVVPKNFERENKLRVKRMQADNRERQKLEEARQQQEFKLTRFKNVLPRVFQVNESSNREQIKRHEYLRRSRLPLSSMYSSSSTPQSETSTLSSSPPSTTNCGCKRHIHRKAPVPSLQELERREKYTFKKKNKEQIDFVNANAWEVIRKPPVEHNQKQVSRPVNPNFGRIPRYLMERKEQWAREEEERRKNAPDPDCPPGMILLDEDERVHTLDVLRISLAEAQRRINTLPLRIETLSQIRRKNDLEAKVREIEGAIKVFDRPKVYVAAPLVGKHHNRTASIAA</sequence>
<evidence type="ECO:0000256" key="2">
    <source>
        <dbReference type="ARBA" id="ARBA00004245"/>
    </source>
</evidence>
<dbReference type="RefSeq" id="XP_024571904.1">
    <property type="nucleotide sequence ID" value="XM_024725259.1"/>
</dbReference>
<protein>
    <submittedName>
        <fullName evidence="8">Enkurin domain</fullName>
    </submittedName>
</protein>
<dbReference type="PROSITE" id="PS51665">
    <property type="entry name" value="ENKURIN"/>
    <property type="match status" value="1"/>
</dbReference>
<name>A0A0P1A4Q0_PLAHL</name>
<accession>A0A0P1A4Q0</accession>
<evidence type="ECO:0000256" key="1">
    <source>
        <dbReference type="ARBA" id="ARBA00004138"/>
    </source>
</evidence>
<dbReference type="AlphaFoldDB" id="A0A0P1A4Q0"/>
<dbReference type="GO" id="GO:0005929">
    <property type="term" value="C:cilium"/>
    <property type="evidence" value="ECO:0007669"/>
    <property type="project" value="UniProtKB-SubCell"/>
</dbReference>
<dbReference type="OMA" id="DHWRKEA"/>
<dbReference type="STRING" id="4781.A0A0P1A4Q0"/>
<dbReference type="Proteomes" id="UP000054928">
    <property type="component" value="Unassembled WGS sequence"/>
</dbReference>
<keyword evidence="9" id="KW-1185">Reference proteome</keyword>
<dbReference type="Pfam" id="PF13864">
    <property type="entry name" value="Enkurin"/>
    <property type="match status" value="1"/>
</dbReference>
<feature type="region of interest" description="Disordered" evidence="6">
    <location>
        <begin position="107"/>
        <end position="144"/>
    </location>
</feature>
<evidence type="ECO:0000256" key="6">
    <source>
        <dbReference type="SAM" id="MobiDB-lite"/>
    </source>
</evidence>
<reference evidence="9" key="1">
    <citation type="submission" date="2014-09" db="EMBL/GenBank/DDBJ databases">
        <authorList>
            <person name="Sharma Rahul"/>
            <person name="Thines Marco"/>
        </authorList>
    </citation>
    <scope>NUCLEOTIDE SEQUENCE [LARGE SCALE GENOMIC DNA]</scope>
</reference>
<proteinExistence type="predicted"/>